<proteinExistence type="predicted"/>
<dbReference type="PANTHER" id="PTHR33545">
    <property type="entry name" value="UPF0750 MEMBRANE PROTEIN YITT-RELATED"/>
    <property type="match status" value="1"/>
</dbReference>
<reference evidence="8 12" key="1">
    <citation type="submission" date="2014-08" db="EMBL/GenBank/DDBJ databases">
        <title>Clostridium innocuum, an unnegligible vancomycin-resistant pathogen causing extra-intestinal infections.</title>
        <authorList>
            <person name="Feng Y."/>
            <person name="Chiu C.-H."/>
        </authorList>
    </citation>
    <scope>NUCLEOTIDE SEQUENCE [LARGE SCALE GENOMIC DNA]</scope>
    <source>
        <strain evidence="8 12">AN88</strain>
    </source>
</reference>
<dbReference type="AlphaFoldDB" id="A0A099I6T1"/>
<evidence type="ECO:0000256" key="4">
    <source>
        <dbReference type="ARBA" id="ARBA00022989"/>
    </source>
</evidence>
<dbReference type="InterPro" id="IPR003740">
    <property type="entry name" value="YitT"/>
</dbReference>
<keyword evidence="4 6" id="KW-1133">Transmembrane helix</keyword>
<feature type="transmembrane region" description="Helical" evidence="6">
    <location>
        <begin position="86"/>
        <end position="109"/>
    </location>
</feature>
<feature type="transmembrane region" description="Helical" evidence="6">
    <location>
        <begin position="62"/>
        <end position="79"/>
    </location>
</feature>
<dbReference type="Pfam" id="PF02588">
    <property type="entry name" value="YitT_membrane"/>
    <property type="match status" value="1"/>
</dbReference>
<organism evidence="8 12">
    <name type="scientific">Clostridium innocuum</name>
    <dbReference type="NCBI Taxonomy" id="1522"/>
    <lineage>
        <taxon>Bacteria</taxon>
        <taxon>Bacillati</taxon>
        <taxon>Bacillota</taxon>
        <taxon>Clostridia</taxon>
        <taxon>Eubacteriales</taxon>
        <taxon>Clostridiaceae</taxon>
        <taxon>Clostridium</taxon>
    </lineage>
</organism>
<name>A0A099I6T1_CLOIN</name>
<dbReference type="EMBL" id="JQIF01000060">
    <property type="protein sequence ID" value="KGJ52593.1"/>
    <property type="molecule type" value="Genomic_DNA"/>
</dbReference>
<keyword evidence="2" id="KW-1003">Cell membrane</keyword>
<feature type="domain" description="DUF2179" evidence="7">
    <location>
        <begin position="228"/>
        <end position="282"/>
    </location>
</feature>
<dbReference type="Proteomes" id="UP000604383">
    <property type="component" value="Unassembled WGS sequence"/>
</dbReference>
<evidence type="ECO:0000313" key="11">
    <source>
        <dbReference type="EMBL" id="QJA03817.1"/>
    </source>
</evidence>
<dbReference type="PIRSF" id="PIRSF006483">
    <property type="entry name" value="Membrane_protein_YitT"/>
    <property type="match status" value="1"/>
</dbReference>
<reference evidence="10" key="2">
    <citation type="journal article" date="2019" name="Nat. Med.">
        <title>A library of human gut bacterial isolates paired with longitudinal multiomics data enables mechanistic microbiome research.</title>
        <authorList>
            <person name="Poyet M."/>
            <person name="Groussin M."/>
            <person name="Gibbons S.M."/>
            <person name="Avila-Pacheco J."/>
            <person name="Jiang X."/>
            <person name="Kearney S.M."/>
            <person name="Perrotta A.R."/>
            <person name="Berdy B."/>
            <person name="Zhao S."/>
            <person name="Lieberman T.D."/>
            <person name="Swanson P.K."/>
            <person name="Smith M."/>
            <person name="Roesemann S."/>
            <person name="Alexander J.E."/>
            <person name="Rich S.A."/>
            <person name="Livny J."/>
            <person name="Vlamakis H."/>
            <person name="Clish C."/>
            <person name="Bullock K."/>
            <person name="Deik A."/>
            <person name="Scott J."/>
            <person name="Pierce K.A."/>
            <person name="Xavier R.J."/>
            <person name="Alm E.J."/>
        </authorList>
    </citation>
    <scope>NUCLEOTIDE SEQUENCE</scope>
    <source>
        <strain evidence="10">BIOML-A12</strain>
    </source>
</reference>
<feature type="transmembrane region" description="Helical" evidence="6">
    <location>
        <begin position="115"/>
        <end position="134"/>
    </location>
</feature>
<evidence type="ECO:0000256" key="6">
    <source>
        <dbReference type="SAM" id="Phobius"/>
    </source>
</evidence>
<evidence type="ECO:0000313" key="9">
    <source>
        <dbReference type="EMBL" id="MCR0234767.1"/>
    </source>
</evidence>
<dbReference type="InterPro" id="IPR051461">
    <property type="entry name" value="UPF0750_membrane"/>
</dbReference>
<evidence type="ECO:0000256" key="3">
    <source>
        <dbReference type="ARBA" id="ARBA00022692"/>
    </source>
</evidence>
<dbReference type="EMBL" id="JAKTMA010000039">
    <property type="protein sequence ID" value="MCR0234767.1"/>
    <property type="molecule type" value="Genomic_DNA"/>
</dbReference>
<protein>
    <submittedName>
        <fullName evidence="10">DUF2179 domain-containing protein</fullName>
    </submittedName>
    <submittedName>
        <fullName evidence="8">Membrane protein</fullName>
    </submittedName>
    <submittedName>
        <fullName evidence="9">YitT family protein</fullName>
    </submittedName>
</protein>
<feature type="transmembrane region" description="Helical" evidence="6">
    <location>
        <begin position="168"/>
        <end position="197"/>
    </location>
</feature>
<dbReference type="InterPro" id="IPR015867">
    <property type="entry name" value="N-reg_PII/ATP_PRibTrfase_C"/>
</dbReference>
<feature type="transmembrane region" description="Helical" evidence="6">
    <location>
        <begin position="7"/>
        <end position="28"/>
    </location>
</feature>
<evidence type="ECO:0000313" key="10">
    <source>
        <dbReference type="EMBL" id="MZH58008.1"/>
    </source>
</evidence>
<reference evidence="9" key="4">
    <citation type="journal article" date="2022" name="Clin. Infect. Dis.">
        <title>Association between Clostridium innocuum and antibiotic-associated diarrhea in adults and children: A cross-sectional study and comparative genomics analysis.</title>
        <authorList>
            <person name="Cherny K.E."/>
            <person name="Muscat E.B."/>
            <person name="Balaji A."/>
            <person name="Mukherjee J."/>
            <person name="Ozer E.A."/>
            <person name="Angarone M.P."/>
            <person name="Hauser A.R."/>
            <person name="Sichel J.S."/>
            <person name="Amponsah E."/>
            <person name="Kociolek L.K."/>
        </authorList>
    </citation>
    <scope>NUCLEOTIDE SEQUENCE</scope>
    <source>
        <strain evidence="9">NU1-AC-029v</strain>
    </source>
</reference>
<gene>
    <name evidence="8" type="ORF">CIAN88_13805</name>
    <name evidence="11" type="ORF">G4D54_15930</name>
    <name evidence="10" type="ORF">GT664_20145</name>
    <name evidence="9" type="ORF">MKC95_18540</name>
</gene>
<evidence type="ECO:0000256" key="1">
    <source>
        <dbReference type="ARBA" id="ARBA00004651"/>
    </source>
</evidence>
<dbReference type="RefSeq" id="WP_002609657.1">
    <property type="nucleotide sequence ID" value="NZ_AP025565.1"/>
</dbReference>
<accession>A0A099I6T1</accession>
<dbReference type="Gene3D" id="3.30.70.120">
    <property type="match status" value="1"/>
</dbReference>
<dbReference type="EMBL" id="CP048838">
    <property type="protein sequence ID" value="QJA03817.1"/>
    <property type="molecule type" value="Genomic_DNA"/>
</dbReference>
<reference evidence="11 13" key="3">
    <citation type="submission" date="2020-02" db="EMBL/GenBank/DDBJ databases">
        <authorList>
            <person name="Kociolek L.K."/>
            <person name="Ozer E.A."/>
        </authorList>
    </citation>
    <scope>NUCLEOTIDE SEQUENCE [LARGE SCALE GENOMIC DNA]</scope>
    <source>
        <strain evidence="11 13">ATCC 14501</strain>
    </source>
</reference>
<evidence type="ECO:0000313" key="13">
    <source>
        <dbReference type="Proteomes" id="UP000503330"/>
    </source>
</evidence>
<sequence>MKLQKIMYDYVYVVIGGFLFAVGLNLFIVPLDLYSGGVIGMAQIIRTVLAQYAHMDFGQLDIAGIINFLMNVPLFILAYRSISRKFFVKTLLCVLTQTVAFTIVMIPSTPILDDVLAACLIGGLICGFGIGLALRSGGSGGGLDILGVYFTKKFSDFSVGRLSNIINVLVFGVCAILFNVTTAIYSIIYTACMYLVVDKTHYQNINMTAMIFTKEEEVQESIMKEMGRGVTYWKGAGAYTKTDTHILVTVISKYEVTQLKKIIYKIDPRAFVIFNEGMSISGNFEKRL</sequence>
<keyword evidence="5 6" id="KW-0472">Membrane</keyword>
<evidence type="ECO:0000313" key="8">
    <source>
        <dbReference type="EMBL" id="KGJ52593.1"/>
    </source>
</evidence>
<keyword evidence="3 6" id="KW-0812">Transmembrane</keyword>
<dbReference type="Proteomes" id="UP001203972">
    <property type="component" value="Unassembled WGS sequence"/>
</dbReference>
<comment type="subcellular location">
    <subcellularLocation>
        <location evidence="1">Cell membrane</location>
        <topology evidence="1">Multi-pass membrane protein</topology>
    </subcellularLocation>
</comment>
<dbReference type="Pfam" id="PF10035">
    <property type="entry name" value="DUF2179"/>
    <property type="match status" value="1"/>
</dbReference>
<dbReference type="EMBL" id="WWTN01000050">
    <property type="protein sequence ID" value="MZH58008.1"/>
    <property type="molecule type" value="Genomic_DNA"/>
</dbReference>
<evidence type="ECO:0000256" key="5">
    <source>
        <dbReference type="ARBA" id="ARBA00023136"/>
    </source>
</evidence>
<dbReference type="GeneID" id="61927057"/>
<evidence type="ECO:0000259" key="7">
    <source>
        <dbReference type="Pfam" id="PF10035"/>
    </source>
</evidence>
<dbReference type="PANTHER" id="PTHR33545:SF5">
    <property type="entry name" value="UPF0750 MEMBRANE PROTEIN YITT"/>
    <property type="match status" value="1"/>
</dbReference>
<dbReference type="InterPro" id="IPR019264">
    <property type="entry name" value="DUF2179"/>
</dbReference>
<dbReference type="CDD" id="cd16380">
    <property type="entry name" value="YitT_C"/>
    <property type="match status" value="1"/>
</dbReference>
<dbReference type="GO" id="GO:0005886">
    <property type="term" value="C:plasma membrane"/>
    <property type="evidence" value="ECO:0007669"/>
    <property type="project" value="UniProtKB-SubCell"/>
</dbReference>
<evidence type="ECO:0000313" key="12">
    <source>
        <dbReference type="Proteomes" id="UP000030008"/>
    </source>
</evidence>
<dbReference type="Proteomes" id="UP000030008">
    <property type="component" value="Unassembled WGS sequence"/>
</dbReference>
<evidence type="ECO:0000256" key="2">
    <source>
        <dbReference type="ARBA" id="ARBA00022475"/>
    </source>
</evidence>
<dbReference type="Proteomes" id="UP000503330">
    <property type="component" value="Chromosome"/>
</dbReference>